<comment type="caution">
    <text evidence="3">The sequence shown here is derived from an EMBL/GenBank/DDBJ whole genome shotgun (WGS) entry which is preliminary data.</text>
</comment>
<protein>
    <recommendedName>
        <fullName evidence="2">N-acetylglucosaminylphosphatidylinositol deacetylase</fullName>
        <ecNumber evidence="2">3.5.1.89</ecNumber>
    </recommendedName>
</protein>
<dbReference type="Pfam" id="PF02585">
    <property type="entry name" value="PIG-L"/>
    <property type="match status" value="1"/>
</dbReference>
<gene>
    <name evidence="3" type="ORF">BB558_004593</name>
</gene>
<dbReference type="SUPFAM" id="SSF102588">
    <property type="entry name" value="LmbE-like"/>
    <property type="match status" value="1"/>
</dbReference>
<dbReference type="InterPro" id="IPR024078">
    <property type="entry name" value="LmbE-like_dom_sf"/>
</dbReference>
<keyword evidence="4" id="KW-1185">Reference proteome</keyword>
<evidence type="ECO:0000313" key="4">
    <source>
        <dbReference type="Proteomes" id="UP000245591"/>
    </source>
</evidence>
<proteinExistence type="inferred from homology"/>
<evidence type="ECO:0000256" key="2">
    <source>
        <dbReference type="ARBA" id="ARBA00012176"/>
    </source>
</evidence>
<sequence>MSVILQIIVPLLILSATLFFWTIRFPQIFTREIFPQTEDKKPNNVLFVTAHPDDECMFFAPTILALKKNKNVNINLVCFSTGDAHGLGDMRKVELVNSAKKLGLDASEIIIIDDLAFPDDIKKAWDPVLMAKTLESVIVAGKIDTVFTFDKNGISGHPNHTSLYIGIKFMIKTSMKFKFTPVQLYTLESISFLRKYLFFLDTIFTLAEHVRDKNSLMFVSNFEDYNIGCQAMRMHETQMVWFRKLYVIFSRYMYINTYKKS</sequence>
<evidence type="ECO:0000256" key="1">
    <source>
        <dbReference type="ARBA" id="ARBA00006066"/>
    </source>
</evidence>
<evidence type="ECO:0000313" key="3">
    <source>
        <dbReference type="EMBL" id="PVZ99382.1"/>
    </source>
</evidence>
<dbReference type="UniPathway" id="UPA00196"/>
<dbReference type="EC" id="3.5.1.89" evidence="2"/>
<dbReference type="GO" id="GO:0005783">
    <property type="term" value="C:endoplasmic reticulum"/>
    <property type="evidence" value="ECO:0007669"/>
    <property type="project" value="TreeGrafter"/>
</dbReference>
<dbReference type="EMBL" id="MBFU01000440">
    <property type="protein sequence ID" value="PVZ99382.1"/>
    <property type="molecule type" value="Genomic_DNA"/>
</dbReference>
<organism evidence="3 4">
    <name type="scientific">Smittium angustum</name>
    <dbReference type="NCBI Taxonomy" id="133377"/>
    <lineage>
        <taxon>Eukaryota</taxon>
        <taxon>Fungi</taxon>
        <taxon>Fungi incertae sedis</taxon>
        <taxon>Zoopagomycota</taxon>
        <taxon>Kickxellomycotina</taxon>
        <taxon>Harpellomycetes</taxon>
        <taxon>Harpellales</taxon>
        <taxon>Legeriomycetaceae</taxon>
        <taxon>Smittium</taxon>
    </lineage>
</organism>
<dbReference type="InterPro" id="IPR003737">
    <property type="entry name" value="GlcNAc_PI_deacetylase-related"/>
</dbReference>
<dbReference type="PANTHER" id="PTHR12993:SF11">
    <property type="entry name" value="N-ACETYLGLUCOSAMINYL-PHOSPHATIDYLINOSITOL DE-N-ACETYLASE"/>
    <property type="match status" value="1"/>
</dbReference>
<dbReference type="PANTHER" id="PTHR12993">
    <property type="entry name" value="N-ACETYLGLUCOSAMINYL-PHOSPHATIDYLINOSITOL DE-N-ACETYLASE-RELATED"/>
    <property type="match status" value="1"/>
</dbReference>
<dbReference type="GO" id="GO:0000225">
    <property type="term" value="F:N-acetylglucosaminylphosphatidylinositol deacetylase activity"/>
    <property type="evidence" value="ECO:0007669"/>
    <property type="project" value="UniProtKB-EC"/>
</dbReference>
<dbReference type="GO" id="GO:0016020">
    <property type="term" value="C:membrane"/>
    <property type="evidence" value="ECO:0007669"/>
    <property type="project" value="GOC"/>
</dbReference>
<dbReference type="GO" id="GO:0006506">
    <property type="term" value="P:GPI anchor biosynthetic process"/>
    <property type="evidence" value="ECO:0007669"/>
    <property type="project" value="UniProtKB-UniPathway"/>
</dbReference>
<comment type="similarity">
    <text evidence="1">Belongs to the PIGL family.</text>
</comment>
<accession>A0A2U1J306</accession>
<dbReference type="Proteomes" id="UP000245591">
    <property type="component" value="Unassembled WGS sequence"/>
</dbReference>
<name>A0A2U1J306_SMIAN</name>
<reference evidence="3 4" key="1">
    <citation type="journal article" date="2018" name="MBio">
        <title>Comparative Genomics Reveals the Core Gene Toolbox for the Fungus-Insect Symbiosis.</title>
        <authorList>
            <person name="Wang Y."/>
            <person name="Stata M."/>
            <person name="Wang W."/>
            <person name="Stajich J.E."/>
            <person name="White M.M."/>
            <person name="Moncalvo J.M."/>
        </authorList>
    </citation>
    <scope>NUCLEOTIDE SEQUENCE [LARGE SCALE GENOMIC DNA]</scope>
    <source>
        <strain evidence="3 4">AUS-126-30</strain>
    </source>
</reference>
<dbReference type="AlphaFoldDB" id="A0A2U1J306"/>
<dbReference type="Gene3D" id="3.40.50.10320">
    <property type="entry name" value="LmbE-like"/>
    <property type="match status" value="1"/>
</dbReference>